<keyword evidence="5 8" id="KW-0547">Nucleotide-binding</keyword>
<comment type="catalytic activity">
    <reaction evidence="8">
        <text>L-threonyl-[protein] + ATP = 3-O-(5'-adenylyl)-L-threonyl-[protein] + diphosphate</text>
        <dbReference type="Rhea" id="RHEA:54292"/>
        <dbReference type="Rhea" id="RHEA-COMP:11060"/>
        <dbReference type="Rhea" id="RHEA-COMP:13847"/>
        <dbReference type="ChEBI" id="CHEBI:30013"/>
        <dbReference type="ChEBI" id="CHEBI:30616"/>
        <dbReference type="ChEBI" id="CHEBI:33019"/>
        <dbReference type="ChEBI" id="CHEBI:138113"/>
        <dbReference type="EC" id="2.7.7.108"/>
    </reaction>
</comment>
<evidence type="ECO:0000256" key="1">
    <source>
        <dbReference type="ARBA" id="ARBA00009747"/>
    </source>
</evidence>
<keyword evidence="8" id="KW-0464">Manganese</keyword>
<dbReference type="Pfam" id="PF02696">
    <property type="entry name" value="SelO"/>
    <property type="match status" value="1"/>
</dbReference>
<keyword evidence="6 8" id="KW-0067">ATP-binding</keyword>
<organism evidence="10 11">
    <name type="scientific">Geodermatophilus obscurus</name>
    <dbReference type="NCBI Taxonomy" id="1861"/>
    <lineage>
        <taxon>Bacteria</taxon>
        <taxon>Bacillati</taxon>
        <taxon>Actinomycetota</taxon>
        <taxon>Actinomycetes</taxon>
        <taxon>Geodermatophilales</taxon>
        <taxon>Geodermatophilaceae</taxon>
        <taxon>Geodermatophilus</taxon>
    </lineage>
</organism>
<dbReference type="GO" id="GO:0070733">
    <property type="term" value="F:AMPylase activity"/>
    <property type="evidence" value="ECO:0007669"/>
    <property type="project" value="UniProtKB-EC"/>
</dbReference>
<dbReference type="PANTHER" id="PTHR32057">
    <property type="entry name" value="PROTEIN ADENYLYLTRANSFERASE SELO, MITOCHONDRIAL"/>
    <property type="match status" value="1"/>
</dbReference>
<evidence type="ECO:0000256" key="8">
    <source>
        <dbReference type="HAMAP-Rule" id="MF_00692"/>
    </source>
</evidence>
<comment type="cofactor">
    <cofactor evidence="8">
        <name>Mg(2+)</name>
        <dbReference type="ChEBI" id="CHEBI:18420"/>
    </cofactor>
    <cofactor evidence="8">
        <name>Mn(2+)</name>
        <dbReference type="ChEBI" id="CHEBI:29035"/>
    </cofactor>
</comment>
<evidence type="ECO:0000256" key="7">
    <source>
        <dbReference type="ARBA" id="ARBA00022842"/>
    </source>
</evidence>
<keyword evidence="2 8" id="KW-0808">Transferase</keyword>
<dbReference type="EMBL" id="FRDM01000005">
    <property type="protein sequence ID" value="SHN66457.1"/>
    <property type="molecule type" value="Genomic_DNA"/>
</dbReference>
<evidence type="ECO:0000313" key="11">
    <source>
        <dbReference type="Proteomes" id="UP000184428"/>
    </source>
</evidence>
<dbReference type="NCBIfam" id="NF000658">
    <property type="entry name" value="PRK00029.1"/>
    <property type="match status" value="1"/>
</dbReference>
<feature type="binding site" evidence="8">
    <location>
        <position position="109"/>
    </location>
    <ligand>
        <name>ATP</name>
        <dbReference type="ChEBI" id="CHEBI:30616"/>
    </ligand>
</feature>
<evidence type="ECO:0000256" key="4">
    <source>
        <dbReference type="ARBA" id="ARBA00022723"/>
    </source>
</evidence>
<keyword evidence="3 8" id="KW-0548">Nucleotidyltransferase</keyword>
<comment type="catalytic activity">
    <reaction evidence="8">
        <text>L-histidyl-[protein] + UTP = N(tele)-(5'-uridylyl)-L-histidyl-[protein] + diphosphate</text>
        <dbReference type="Rhea" id="RHEA:83891"/>
        <dbReference type="Rhea" id="RHEA-COMP:9745"/>
        <dbReference type="Rhea" id="RHEA-COMP:20239"/>
        <dbReference type="ChEBI" id="CHEBI:29979"/>
        <dbReference type="ChEBI" id="CHEBI:33019"/>
        <dbReference type="ChEBI" id="CHEBI:46398"/>
        <dbReference type="ChEBI" id="CHEBI:233474"/>
    </reaction>
</comment>
<feature type="binding site" evidence="8">
    <location>
        <position position="144"/>
    </location>
    <ligand>
        <name>ATP</name>
        <dbReference type="ChEBI" id="CHEBI:30616"/>
    </ligand>
</feature>
<sequence length="509" mass="54099">MRTVHGNTSGTGGAVHPVSVAPAPTVSFDDRFARELPEMAVPWQADEAPDPRLLVLNDALAIELGLDPGALRSPEGVRLLVGTAVPDGAKPVAQAYAGHQFGGFVPRLGDGRALLLGELTDVEGRLRDLHLKGSGRTPFSRGADGLAAVGPMLREYVISEAMHALGIPTTRSLAVVATGRPVRRETLLPGAVLARVAGSHLRVGSFQYARATGDVDLLRRLADHAIARHGVGSGDGGAADAQNPYLALFEAVVAAQASLVAQWMLVGFVHGVMNTDNTTISGETIDYGPCAFLDAFDPATVFSSIDAGGRYAYGNQPIVAEWNLARFAEALLPLLADDQEQAVALAIEALERFRPQYNAAWTAGMRGKLGVPEGLDDEIATALVEELLGLMQESRVDLTSFFRALGTAARGDAEPARLLVLDLARFDSWLERWRALGPDAETMDRANPVYIPRNHLVEEALTAATEGDLAPLQRLLEVLAAPYEERPGLERYAAPAPGGTGPYRTFCGT</sequence>
<feature type="binding site" evidence="8">
    <location>
        <position position="195"/>
    </location>
    <ligand>
        <name>ATP</name>
        <dbReference type="ChEBI" id="CHEBI:30616"/>
    </ligand>
</feature>
<dbReference type="GO" id="GO:0005524">
    <property type="term" value="F:ATP binding"/>
    <property type="evidence" value="ECO:0007669"/>
    <property type="project" value="UniProtKB-UniRule"/>
</dbReference>
<evidence type="ECO:0000256" key="9">
    <source>
        <dbReference type="SAM" id="MobiDB-lite"/>
    </source>
</evidence>
<dbReference type="EC" id="2.7.7.-" evidence="8"/>
<keyword evidence="4 8" id="KW-0479">Metal-binding</keyword>
<comment type="catalytic activity">
    <reaction evidence="8">
        <text>L-tyrosyl-[protein] + ATP = O-(5'-adenylyl)-L-tyrosyl-[protein] + diphosphate</text>
        <dbReference type="Rhea" id="RHEA:54288"/>
        <dbReference type="Rhea" id="RHEA-COMP:10136"/>
        <dbReference type="Rhea" id="RHEA-COMP:13846"/>
        <dbReference type="ChEBI" id="CHEBI:30616"/>
        <dbReference type="ChEBI" id="CHEBI:33019"/>
        <dbReference type="ChEBI" id="CHEBI:46858"/>
        <dbReference type="ChEBI" id="CHEBI:83624"/>
        <dbReference type="EC" id="2.7.7.108"/>
    </reaction>
</comment>
<feature type="binding site" evidence="8">
    <location>
        <position position="112"/>
    </location>
    <ligand>
        <name>ATP</name>
        <dbReference type="ChEBI" id="CHEBI:30616"/>
    </ligand>
</feature>
<comment type="catalytic activity">
    <reaction evidence="8">
        <text>L-seryl-[protein] + ATP = 3-O-(5'-adenylyl)-L-seryl-[protein] + diphosphate</text>
        <dbReference type="Rhea" id="RHEA:58120"/>
        <dbReference type="Rhea" id="RHEA-COMP:9863"/>
        <dbReference type="Rhea" id="RHEA-COMP:15073"/>
        <dbReference type="ChEBI" id="CHEBI:29999"/>
        <dbReference type="ChEBI" id="CHEBI:30616"/>
        <dbReference type="ChEBI" id="CHEBI:33019"/>
        <dbReference type="ChEBI" id="CHEBI:142516"/>
        <dbReference type="EC" id="2.7.7.108"/>
    </reaction>
</comment>
<evidence type="ECO:0000313" key="10">
    <source>
        <dbReference type="EMBL" id="SHN66457.1"/>
    </source>
</evidence>
<dbReference type="GO" id="GO:0030145">
    <property type="term" value="F:manganese ion binding"/>
    <property type="evidence" value="ECO:0007669"/>
    <property type="project" value="UniProtKB-UniRule"/>
</dbReference>
<feature type="binding site" evidence="8">
    <location>
        <position position="277"/>
    </location>
    <ligand>
        <name>Mg(2+)</name>
        <dbReference type="ChEBI" id="CHEBI:18420"/>
    </ligand>
</feature>
<proteinExistence type="inferred from homology"/>
<dbReference type="Proteomes" id="UP000184428">
    <property type="component" value="Unassembled WGS sequence"/>
</dbReference>
<evidence type="ECO:0000256" key="5">
    <source>
        <dbReference type="ARBA" id="ARBA00022741"/>
    </source>
</evidence>
<feature type="binding site" evidence="8">
    <location>
        <position position="286"/>
    </location>
    <ligand>
        <name>Mg(2+)</name>
        <dbReference type="ChEBI" id="CHEBI:18420"/>
    </ligand>
</feature>
<comment type="function">
    <text evidence="8">Nucleotidyltransferase involved in the post-translational modification of proteins. It can catalyze the addition of adenosine monophosphate (AMP) or uridine monophosphate (UMP) to a protein, resulting in modifications known as AMPylation and UMPylation.</text>
</comment>
<accession>A0A1M7T6X4</accession>
<feature type="binding site" evidence="8">
    <location>
        <position position="202"/>
    </location>
    <ligand>
        <name>ATP</name>
        <dbReference type="ChEBI" id="CHEBI:30616"/>
    </ligand>
</feature>
<dbReference type="PANTHER" id="PTHR32057:SF14">
    <property type="entry name" value="PROTEIN ADENYLYLTRANSFERASE SELO, MITOCHONDRIAL"/>
    <property type="match status" value="1"/>
</dbReference>
<comment type="catalytic activity">
    <reaction evidence="8">
        <text>L-tyrosyl-[protein] + UTP = O-(5'-uridylyl)-L-tyrosyl-[protein] + diphosphate</text>
        <dbReference type="Rhea" id="RHEA:83887"/>
        <dbReference type="Rhea" id="RHEA-COMP:10136"/>
        <dbReference type="Rhea" id="RHEA-COMP:20238"/>
        <dbReference type="ChEBI" id="CHEBI:33019"/>
        <dbReference type="ChEBI" id="CHEBI:46398"/>
        <dbReference type="ChEBI" id="CHEBI:46858"/>
        <dbReference type="ChEBI" id="CHEBI:90602"/>
    </reaction>
</comment>
<comment type="catalytic activity">
    <reaction evidence="8">
        <text>L-seryl-[protein] + UTP = O-(5'-uridylyl)-L-seryl-[protein] + diphosphate</text>
        <dbReference type="Rhea" id="RHEA:64604"/>
        <dbReference type="Rhea" id="RHEA-COMP:9863"/>
        <dbReference type="Rhea" id="RHEA-COMP:16635"/>
        <dbReference type="ChEBI" id="CHEBI:29999"/>
        <dbReference type="ChEBI" id="CHEBI:33019"/>
        <dbReference type="ChEBI" id="CHEBI:46398"/>
        <dbReference type="ChEBI" id="CHEBI:156051"/>
    </reaction>
</comment>
<name>A0A1M7T6X4_9ACTN</name>
<dbReference type="GO" id="GO:0000287">
    <property type="term" value="F:magnesium ion binding"/>
    <property type="evidence" value="ECO:0007669"/>
    <property type="project" value="UniProtKB-UniRule"/>
</dbReference>
<feature type="binding site" evidence="8">
    <location>
        <position position="145"/>
    </location>
    <ligand>
        <name>ATP</name>
        <dbReference type="ChEBI" id="CHEBI:30616"/>
    </ligand>
</feature>
<dbReference type="HAMAP" id="MF_00692">
    <property type="entry name" value="SelO"/>
    <property type="match status" value="1"/>
</dbReference>
<feature type="active site" description="Proton acceptor" evidence="8">
    <location>
        <position position="276"/>
    </location>
</feature>
<protein>
    <recommendedName>
        <fullName evidence="8">Protein nucleotidyltransferase YdiU</fullName>
        <ecNumber evidence="8">2.7.7.-</ecNumber>
    </recommendedName>
    <alternativeName>
        <fullName evidence="8">Protein adenylyltransferase YdiU</fullName>
        <ecNumber evidence="8">2.7.7.108</ecNumber>
    </alternativeName>
    <alternativeName>
        <fullName evidence="8">Protein uridylyltransferase YdiU</fullName>
        <ecNumber evidence="8">2.7.7.-</ecNumber>
    </alternativeName>
</protein>
<dbReference type="EC" id="2.7.7.108" evidence="8"/>
<keyword evidence="7 8" id="KW-0460">Magnesium</keyword>
<dbReference type="AlphaFoldDB" id="A0A1M7T6X4"/>
<evidence type="ECO:0000256" key="3">
    <source>
        <dbReference type="ARBA" id="ARBA00022695"/>
    </source>
</evidence>
<feature type="binding site" evidence="8">
    <location>
        <position position="132"/>
    </location>
    <ligand>
        <name>ATP</name>
        <dbReference type="ChEBI" id="CHEBI:30616"/>
    </ligand>
</feature>
<feature type="binding site" evidence="8">
    <location>
        <position position="111"/>
    </location>
    <ligand>
        <name>ATP</name>
        <dbReference type="ChEBI" id="CHEBI:30616"/>
    </ligand>
</feature>
<feature type="region of interest" description="Disordered" evidence="9">
    <location>
        <begin position="1"/>
        <end position="20"/>
    </location>
</feature>
<reference evidence="10 11" key="1">
    <citation type="submission" date="2016-12" db="EMBL/GenBank/DDBJ databases">
        <authorList>
            <person name="Song W.-J."/>
            <person name="Kurnit D.M."/>
        </authorList>
    </citation>
    <scope>NUCLEOTIDE SEQUENCE [LARGE SCALE GENOMIC DNA]</scope>
    <source>
        <strain evidence="10 11">DSM 43162</strain>
    </source>
</reference>
<comment type="similarity">
    <text evidence="1 8">Belongs to the SELO family.</text>
</comment>
<dbReference type="InterPro" id="IPR003846">
    <property type="entry name" value="SelO"/>
</dbReference>
<feature type="binding site" evidence="8">
    <location>
        <position position="286"/>
    </location>
    <ligand>
        <name>ATP</name>
        <dbReference type="ChEBI" id="CHEBI:30616"/>
    </ligand>
</feature>
<evidence type="ECO:0000256" key="6">
    <source>
        <dbReference type="ARBA" id="ARBA00022840"/>
    </source>
</evidence>
<evidence type="ECO:0000256" key="2">
    <source>
        <dbReference type="ARBA" id="ARBA00022679"/>
    </source>
</evidence>
<gene>
    <name evidence="8" type="primary">ydiU</name>
    <name evidence="8" type="synonym">selO</name>
    <name evidence="10" type="ORF">SAMN05660350_01371</name>
</gene>